<proteinExistence type="predicted"/>
<dbReference type="Gene3D" id="3.30.160.60">
    <property type="entry name" value="Classic Zinc Finger"/>
    <property type="match status" value="5"/>
</dbReference>
<dbReference type="AlphaFoldDB" id="A0A7I8WWQ3"/>
<evidence type="ECO:0000313" key="8">
    <source>
        <dbReference type="Proteomes" id="UP000659654"/>
    </source>
</evidence>
<name>A0A7I8WWQ3_BURXY</name>
<dbReference type="PROSITE" id="PS50157">
    <property type="entry name" value="ZINC_FINGER_C2H2_2"/>
    <property type="match status" value="3"/>
</dbReference>
<sequence>MDLQSSEVNYETGCSSSNDLMWSDVAFSFYENQNIDEEFGSGQKPLKKFGLRFGNRIIKLRVADRSILEKKRYFCKICSDAYFDDVQDLKDHMISHNTPIIKRKCAQCDLQYVSSRALAIHCRFVHGETMGYKCDLCAKQFTRKHYLILHTKSHEVGDRFYCKKCGYWYRRYEELIEHEAFCDKGRRGRYNCSFCDKAFSYPRDKVLHERTHTGEKPFSCSVCGAQFSQPSALTVHSRIHRGERKHCCRFCPARFVDSSAARRHEVRIHFSEARCQIVSE</sequence>
<feature type="domain" description="C2H2-type" evidence="6">
    <location>
        <begin position="190"/>
        <end position="217"/>
    </location>
</feature>
<dbReference type="Proteomes" id="UP000659654">
    <property type="component" value="Unassembled WGS sequence"/>
</dbReference>
<dbReference type="FunFam" id="3.30.160.60:FF:000557">
    <property type="entry name" value="zinc finger and SCAN domain-containing protein 29"/>
    <property type="match status" value="1"/>
</dbReference>
<evidence type="ECO:0000256" key="3">
    <source>
        <dbReference type="ARBA" id="ARBA00022771"/>
    </source>
</evidence>
<evidence type="ECO:0000256" key="5">
    <source>
        <dbReference type="PROSITE-ProRule" id="PRU00042"/>
    </source>
</evidence>
<evidence type="ECO:0000256" key="2">
    <source>
        <dbReference type="ARBA" id="ARBA00022737"/>
    </source>
</evidence>
<reference evidence="7" key="1">
    <citation type="submission" date="2020-09" db="EMBL/GenBank/DDBJ databases">
        <authorList>
            <person name="Kikuchi T."/>
        </authorList>
    </citation>
    <scope>NUCLEOTIDE SEQUENCE</scope>
    <source>
        <strain evidence="7">Ka4C1</strain>
    </source>
</reference>
<keyword evidence="8" id="KW-1185">Reference proteome</keyword>
<dbReference type="EMBL" id="CAJFCV020000002">
    <property type="protein sequence ID" value="CAG9099532.1"/>
    <property type="molecule type" value="Genomic_DNA"/>
</dbReference>
<dbReference type="PROSITE" id="PS00028">
    <property type="entry name" value="ZINC_FINGER_C2H2_1"/>
    <property type="match status" value="4"/>
</dbReference>
<dbReference type="PANTHER" id="PTHR24379">
    <property type="entry name" value="KRAB AND ZINC FINGER DOMAIN-CONTAINING"/>
    <property type="match status" value="1"/>
</dbReference>
<dbReference type="GO" id="GO:0008270">
    <property type="term" value="F:zinc ion binding"/>
    <property type="evidence" value="ECO:0007669"/>
    <property type="project" value="UniProtKB-KW"/>
</dbReference>
<evidence type="ECO:0000313" key="7">
    <source>
        <dbReference type="EMBL" id="CAD5216419.1"/>
    </source>
</evidence>
<evidence type="ECO:0000256" key="4">
    <source>
        <dbReference type="ARBA" id="ARBA00022833"/>
    </source>
</evidence>
<dbReference type="GO" id="GO:0000977">
    <property type="term" value="F:RNA polymerase II transcription regulatory region sequence-specific DNA binding"/>
    <property type="evidence" value="ECO:0007669"/>
    <property type="project" value="TreeGrafter"/>
</dbReference>
<dbReference type="Pfam" id="PF00096">
    <property type="entry name" value="zf-C2H2"/>
    <property type="match status" value="2"/>
</dbReference>
<organism evidence="7 8">
    <name type="scientific">Bursaphelenchus xylophilus</name>
    <name type="common">Pinewood nematode worm</name>
    <name type="synonym">Aphelenchoides xylophilus</name>
    <dbReference type="NCBI Taxonomy" id="6326"/>
    <lineage>
        <taxon>Eukaryota</taxon>
        <taxon>Metazoa</taxon>
        <taxon>Ecdysozoa</taxon>
        <taxon>Nematoda</taxon>
        <taxon>Chromadorea</taxon>
        <taxon>Rhabditida</taxon>
        <taxon>Tylenchina</taxon>
        <taxon>Tylenchomorpha</taxon>
        <taxon>Aphelenchoidea</taxon>
        <taxon>Aphelenchoididae</taxon>
        <taxon>Bursaphelenchus</taxon>
    </lineage>
</organism>
<keyword evidence="3 5" id="KW-0863">Zinc-finger</keyword>
<protein>
    <submittedName>
        <fullName evidence="7">(pine wood nematode) hypothetical protein</fullName>
    </submittedName>
</protein>
<dbReference type="Proteomes" id="UP000582659">
    <property type="component" value="Unassembled WGS sequence"/>
</dbReference>
<accession>A0A7I8WWQ3</accession>
<dbReference type="PANTHER" id="PTHR24379:SF127">
    <property type="entry name" value="BLOODY FINGERS-RELATED"/>
    <property type="match status" value="1"/>
</dbReference>
<dbReference type="InterPro" id="IPR013087">
    <property type="entry name" value="Znf_C2H2_type"/>
</dbReference>
<dbReference type="GO" id="GO:0005634">
    <property type="term" value="C:nucleus"/>
    <property type="evidence" value="ECO:0007669"/>
    <property type="project" value="TreeGrafter"/>
</dbReference>
<dbReference type="OrthoDB" id="9439903at2759"/>
<keyword evidence="4" id="KW-0862">Zinc</keyword>
<dbReference type="SUPFAM" id="SSF57667">
    <property type="entry name" value="beta-beta-alpha zinc fingers"/>
    <property type="match status" value="4"/>
</dbReference>
<evidence type="ECO:0000256" key="1">
    <source>
        <dbReference type="ARBA" id="ARBA00022723"/>
    </source>
</evidence>
<dbReference type="SMR" id="A0A7I8WWQ3"/>
<dbReference type="InterPro" id="IPR036236">
    <property type="entry name" value="Znf_C2H2_sf"/>
</dbReference>
<keyword evidence="2" id="KW-0677">Repeat</keyword>
<dbReference type="EMBL" id="CAJFDI010000002">
    <property type="protein sequence ID" value="CAD5216419.1"/>
    <property type="molecule type" value="Genomic_DNA"/>
</dbReference>
<dbReference type="SMART" id="SM00355">
    <property type="entry name" value="ZnF_C2H2"/>
    <property type="match status" value="7"/>
</dbReference>
<feature type="domain" description="C2H2-type" evidence="6">
    <location>
        <begin position="218"/>
        <end position="245"/>
    </location>
</feature>
<dbReference type="GO" id="GO:0000981">
    <property type="term" value="F:DNA-binding transcription factor activity, RNA polymerase II-specific"/>
    <property type="evidence" value="ECO:0007669"/>
    <property type="project" value="TreeGrafter"/>
</dbReference>
<keyword evidence="1" id="KW-0479">Metal-binding</keyword>
<evidence type="ECO:0000259" key="6">
    <source>
        <dbReference type="PROSITE" id="PS50157"/>
    </source>
</evidence>
<gene>
    <name evidence="7" type="ORF">BXYJ_LOCUS4520</name>
</gene>
<feature type="domain" description="C2H2-type" evidence="6">
    <location>
        <begin position="132"/>
        <end position="154"/>
    </location>
</feature>
<comment type="caution">
    <text evidence="7">The sequence shown here is derived from an EMBL/GenBank/DDBJ whole genome shotgun (WGS) entry which is preliminary data.</text>
</comment>